<dbReference type="Gene3D" id="1.20.1280.50">
    <property type="match status" value="1"/>
</dbReference>
<proteinExistence type="predicted"/>
<dbReference type="Pfam" id="PF12937">
    <property type="entry name" value="F-box-like"/>
    <property type="match status" value="1"/>
</dbReference>
<dbReference type="SMART" id="SM00256">
    <property type="entry name" value="FBOX"/>
    <property type="match status" value="1"/>
</dbReference>
<evidence type="ECO:0000313" key="3">
    <source>
        <dbReference type="Proteomes" id="UP001359559"/>
    </source>
</evidence>
<gene>
    <name evidence="2" type="ORF">RJT34_07111</name>
</gene>
<dbReference type="Pfam" id="PF08268">
    <property type="entry name" value="FBA_3"/>
    <property type="match status" value="1"/>
</dbReference>
<dbReference type="AlphaFoldDB" id="A0AAN9K689"/>
<dbReference type="Proteomes" id="UP001359559">
    <property type="component" value="Unassembled WGS sequence"/>
</dbReference>
<dbReference type="PANTHER" id="PTHR31111:SF125">
    <property type="entry name" value="F-BOX PROTEIN CPR30-LIKE"/>
    <property type="match status" value="1"/>
</dbReference>
<organism evidence="2 3">
    <name type="scientific">Clitoria ternatea</name>
    <name type="common">Butterfly pea</name>
    <dbReference type="NCBI Taxonomy" id="43366"/>
    <lineage>
        <taxon>Eukaryota</taxon>
        <taxon>Viridiplantae</taxon>
        <taxon>Streptophyta</taxon>
        <taxon>Embryophyta</taxon>
        <taxon>Tracheophyta</taxon>
        <taxon>Spermatophyta</taxon>
        <taxon>Magnoliopsida</taxon>
        <taxon>eudicotyledons</taxon>
        <taxon>Gunneridae</taxon>
        <taxon>Pentapetalae</taxon>
        <taxon>rosids</taxon>
        <taxon>fabids</taxon>
        <taxon>Fabales</taxon>
        <taxon>Fabaceae</taxon>
        <taxon>Papilionoideae</taxon>
        <taxon>50 kb inversion clade</taxon>
        <taxon>NPAAA clade</taxon>
        <taxon>indigoferoid/millettioid clade</taxon>
        <taxon>Phaseoleae</taxon>
        <taxon>Clitoria</taxon>
    </lineage>
</organism>
<dbReference type="InterPro" id="IPR001810">
    <property type="entry name" value="F-box_dom"/>
</dbReference>
<name>A0AAN9K689_CLITE</name>
<dbReference type="SUPFAM" id="SSF81383">
    <property type="entry name" value="F-box domain"/>
    <property type="match status" value="1"/>
</dbReference>
<dbReference type="PANTHER" id="PTHR31111">
    <property type="entry name" value="BNAA05G37150D PROTEIN-RELATED"/>
    <property type="match status" value="1"/>
</dbReference>
<dbReference type="InterPro" id="IPR036047">
    <property type="entry name" value="F-box-like_dom_sf"/>
</dbReference>
<dbReference type="InterPro" id="IPR017451">
    <property type="entry name" value="F-box-assoc_interact_dom"/>
</dbReference>
<feature type="domain" description="F-box" evidence="1">
    <location>
        <begin position="4"/>
        <end position="45"/>
    </location>
</feature>
<comment type="caution">
    <text evidence="2">The sequence shown here is derived from an EMBL/GenBank/DDBJ whole genome shotgun (WGS) entry which is preliminary data.</text>
</comment>
<dbReference type="EMBL" id="JAYKXN010000002">
    <property type="protein sequence ID" value="KAK7309954.1"/>
    <property type="molecule type" value="Genomic_DNA"/>
</dbReference>
<dbReference type="InterPro" id="IPR013187">
    <property type="entry name" value="F-box-assoc_dom_typ3"/>
</dbReference>
<evidence type="ECO:0000259" key="1">
    <source>
        <dbReference type="SMART" id="SM00256"/>
    </source>
</evidence>
<accession>A0AAN9K689</accession>
<sequence length="386" mass="44276">MTTLPDEIVLYDILPWLPSKSLLRFRCVCKSWHSFITHPSFLHLRRHRTNTHSFLFLSPDPLAPVLAASQPQLFSAPFHHLQPSRPTLLFTLPNLNFSETRVQCVNGLLCFHPKSSTWFSSHVSAFTLIANPTTTQLLALPLDHSIGEQKEFLVSTHFGYDPVRDEFKVLRLIKYHGSHEFKVFTVGVDTLWRVVSVPDRPFALMHTLLHNHKRGLCVNGVIHWTHSFGSILHRLCIVTFDVGTEQCRVIPAPSGYSYRENVTHLEFPNLVEIDGSLCLLGYSGSDLIKLWILKDLQDQVWEQASIALPSGTVTEHQVVYPLCRVSTGEVLLVPYFLPRRVKGIYYDMEKKNSRSVVVMEMPQPLWPNHRGEVDIFFCQESFRILK</sequence>
<keyword evidence="3" id="KW-1185">Reference proteome</keyword>
<protein>
    <recommendedName>
        <fullName evidence="1">F-box domain-containing protein</fullName>
    </recommendedName>
</protein>
<evidence type="ECO:0000313" key="2">
    <source>
        <dbReference type="EMBL" id="KAK7309954.1"/>
    </source>
</evidence>
<dbReference type="NCBIfam" id="TIGR01640">
    <property type="entry name" value="F_box_assoc_1"/>
    <property type="match status" value="1"/>
</dbReference>
<reference evidence="2 3" key="1">
    <citation type="submission" date="2024-01" db="EMBL/GenBank/DDBJ databases">
        <title>The genomes of 5 underutilized Papilionoideae crops provide insights into root nodulation and disease resistance.</title>
        <authorList>
            <person name="Yuan L."/>
        </authorList>
    </citation>
    <scope>NUCLEOTIDE SEQUENCE [LARGE SCALE GENOMIC DNA]</scope>
    <source>
        <strain evidence="2">LY-2023</strain>
        <tissue evidence="2">Leaf</tissue>
    </source>
</reference>
<dbReference type="CDD" id="cd22157">
    <property type="entry name" value="F-box_AtFBW1-like"/>
    <property type="match status" value="1"/>
</dbReference>